<organism evidence="6 7">
    <name type="scientific">Peptostreptococcus equinus</name>
    <dbReference type="NCBI Taxonomy" id="3003601"/>
    <lineage>
        <taxon>Bacteria</taxon>
        <taxon>Bacillati</taxon>
        <taxon>Bacillota</taxon>
        <taxon>Clostridia</taxon>
        <taxon>Peptostreptococcales</taxon>
        <taxon>Peptostreptococcaceae</taxon>
        <taxon>Peptostreptococcus</taxon>
    </lineage>
</organism>
<keyword evidence="4" id="KW-0804">Transcription</keyword>
<dbReference type="InterPro" id="IPR000847">
    <property type="entry name" value="LysR_HTH_N"/>
</dbReference>
<name>A0ABY7JQX9_9FIRM</name>
<reference evidence="6" key="1">
    <citation type="submission" date="2022-12" db="EMBL/GenBank/DDBJ databases">
        <title>Peptostreptococcus.</title>
        <authorList>
            <person name="Lee S.H."/>
        </authorList>
    </citation>
    <scope>NUCLEOTIDE SEQUENCE</scope>
    <source>
        <strain evidence="6">CBA3647</strain>
    </source>
</reference>
<evidence type="ECO:0000313" key="6">
    <source>
        <dbReference type="EMBL" id="WAW14911.1"/>
    </source>
</evidence>
<protein>
    <submittedName>
        <fullName evidence="6">LysR family transcriptional regulator</fullName>
    </submittedName>
</protein>
<dbReference type="Gene3D" id="3.40.190.290">
    <property type="match status" value="1"/>
</dbReference>
<feature type="domain" description="HTH lysR-type" evidence="5">
    <location>
        <begin position="1"/>
        <end position="58"/>
    </location>
</feature>
<dbReference type="PROSITE" id="PS50931">
    <property type="entry name" value="HTH_LYSR"/>
    <property type="match status" value="1"/>
</dbReference>
<dbReference type="SUPFAM" id="SSF53850">
    <property type="entry name" value="Periplasmic binding protein-like II"/>
    <property type="match status" value="1"/>
</dbReference>
<dbReference type="Pfam" id="PF03466">
    <property type="entry name" value="LysR_substrate"/>
    <property type="match status" value="1"/>
</dbReference>
<keyword evidence="2" id="KW-0805">Transcription regulation</keyword>
<dbReference type="InterPro" id="IPR036390">
    <property type="entry name" value="WH_DNA-bd_sf"/>
</dbReference>
<dbReference type="PANTHER" id="PTHR30419">
    <property type="entry name" value="HTH-TYPE TRANSCRIPTIONAL REGULATOR YBHD"/>
    <property type="match status" value="1"/>
</dbReference>
<proteinExistence type="inferred from homology"/>
<evidence type="ECO:0000256" key="3">
    <source>
        <dbReference type="ARBA" id="ARBA00023125"/>
    </source>
</evidence>
<keyword evidence="3" id="KW-0238">DNA-binding</keyword>
<sequence length="292" mass="33196">MDIEKIKILKEAINLGSLSSVAEKYKYTASGISKMVNSLENQVGFPLLIRNKNGVIPTDECTKLMPSINEIIYWEDQFNQISAEIKGVNIGAISVGTAYGQYYKWLSKLIYEFNRVYPYIEVNIVEGTSSKLSKEVEDRKADFCIISKREGNHDWIYLFHDELLAMIPKNHTLCNVDKYPISSFQNDAFIEIYPGLETDNSRVFQHNNIMANKKFSTLDSYAACYLVESNLGVSLVNGLISKTLTADVLYKSIDPKQMIEIGIAYPKKSIISPAALKFLEFSKKYIYEIKNL</sequence>
<evidence type="ECO:0000259" key="5">
    <source>
        <dbReference type="PROSITE" id="PS50931"/>
    </source>
</evidence>
<dbReference type="RefSeq" id="WP_269311604.1">
    <property type="nucleotide sequence ID" value="NZ_CP114052.1"/>
</dbReference>
<gene>
    <name evidence="6" type="ORF">O0R46_10045</name>
</gene>
<evidence type="ECO:0000256" key="4">
    <source>
        <dbReference type="ARBA" id="ARBA00023163"/>
    </source>
</evidence>
<dbReference type="InterPro" id="IPR005119">
    <property type="entry name" value="LysR_subst-bd"/>
</dbReference>
<dbReference type="PANTHER" id="PTHR30419:SF28">
    <property type="entry name" value="HTH-TYPE TRANSCRIPTIONAL REGULATOR BSDA"/>
    <property type="match status" value="1"/>
</dbReference>
<dbReference type="EMBL" id="CP114052">
    <property type="protein sequence ID" value="WAW14911.1"/>
    <property type="molecule type" value="Genomic_DNA"/>
</dbReference>
<dbReference type="Gene3D" id="1.10.10.10">
    <property type="entry name" value="Winged helix-like DNA-binding domain superfamily/Winged helix DNA-binding domain"/>
    <property type="match status" value="1"/>
</dbReference>
<accession>A0ABY7JQX9</accession>
<evidence type="ECO:0000256" key="1">
    <source>
        <dbReference type="ARBA" id="ARBA00009437"/>
    </source>
</evidence>
<dbReference type="InterPro" id="IPR036388">
    <property type="entry name" value="WH-like_DNA-bd_sf"/>
</dbReference>
<evidence type="ECO:0000313" key="7">
    <source>
        <dbReference type="Proteomes" id="UP001164187"/>
    </source>
</evidence>
<dbReference type="InterPro" id="IPR050950">
    <property type="entry name" value="HTH-type_LysR_regulators"/>
</dbReference>
<keyword evidence="7" id="KW-1185">Reference proteome</keyword>
<evidence type="ECO:0000256" key="2">
    <source>
        <dbReference type="ARBA" id="ARBA00023015"/>
    </source>
</evidence>
<dbReference type="Proteomes" id="UP001164187">
    <property type="component" value="Chromosome"/>
</dbReference>
<dbReference type="SUPFAM" id="SSF46785">
    <property type="entry name" value="Winged helix' DNA-binding domain"/>
    <property type="match status" value="1"/>
</dbReference>
<dbReference type="CDD" id="cd05466">
    <property type="entry name" value="PBP2_LTTR_substrate"/>
    <property type="match status" value="1"/>
</dbReference>
<comment type="similarity">
    <text evidence="1">Belongs to the LysR transcriptional regulatory family.</text>
</comment>
<dbReference type="Pfam" id="PF00126">
    <property type="entry name" value="HTH_1"/>
    <property type="match status" value="1"/>
</dbReference>